<evidence type="ECO:0000313" key="2">
    <source>
        <dbReference type="Proteomes" id="UP000649826"/>
    </source>
</evidence>
<dbReference type="RefSeq" id="WP_186994282.1">
    <property type="nucleotide sequence ID" value="NZ_JACOQG010000003.1"/>
</dbReference>
<protein>
    <submittedName>
        <fullName evidence="1">DUF3990 domain-containing protein</fullName>
    </submittedName>
</protein>
<dbReference type="InterPro" id="IPR024269">
    <property type="entry name" value="DUF3791"/>
</dbReference>
<dbReference type="Pfam" id="PF12668">
    <property type="entry name" value="DUF3791"/>
    <property type="match status" value="1"/>
</dbReference>
<name>A0ABR7IFG5_9FIRM</name>
<organism evidence="1 2">
    <name type="scientific">Blautia difficilis</name>
    <dbReference type="NCBI Taxonomy" id="2763027"/>
    <lineage>
        <taxon>Bacteria</taxon>
        <taxon>Bacillati</taxon>
        <taxon>Bacillota</taxon>
        <taxon>Clostridia</taxon>
        <taxon>Lachnospirales</taxon>
        <taxon>Lachnospiraceae</taxon>
        <taxon>Blautia</taxon>
    </lineage>
</organism>
<accession>A0ABR7IFG5</accession>
<keyword evidence="2" id="KW-1185">Reference proteome</keyword>
<proteinExistence type="predicted"/>
<sequence>MSLQSDTEMLSVSAVEEYATQNHMTVDATYELFHRHQIFEKIILQHEYLHQVSMDEVMEFIYKEIQDDKHDLILFHGTDVDFAEIQLNKSHNKRDFGTGFYTTILEEQAREWAYRLSLRNRSKDYYVMKFLFAENEELKIKRFDSLSIEWLEFIKENRSRGRLQHDYDVVIGPVADDNTMETVQLYIAGILNAEEAVNRLRYNKVNNQVSFHTQKALEYLRFVGRDRYE</sequence>
<evidence type="ECO:0000313" key="1">
    <source>
        <dbReference type="EMBL" id="MBC5778777.1"/>
    </source>
</evidence>
<dbReference type="Pfam" id="PF13151">
    <property type="entry name" value="DUF3990"/>
    <property type="match status" value="1"/>
</dbReference>
<gene>
    <name evidence="1" type="ORF">H8Z82_03705</name>
</gene>
<reference evidence="1 2" key="1">
    <citation type="submission" date="2020-08" db="EMBL/GenBank/DDBJ databases">
        <title>Genome public.</title>
        <authorList>
            <person name="Liu C."/>
            <person name="Sun Q."/>
        </authorList>
    </citation>
    <scope>NUCLEOTIDE SEQUENCE [LARGE SCALE GENOMIC DNA]</scope>
    <source>
        <strain evidence="1 2">M29</strain>
    </source>
</reference>
<dbReference type="EMBL" id="JACOQG010000003">
    <property type="protein sequence ID" value="MBC5778777.1"/>
    <property type="molecule type" value="Genomic_DNA"/>
</dbReference>
<dbReference type="Proteomes" id="UP000649826">
    <property type="component" value="Unassembled WGS sequence"/>
</dbReference>
<comment type="caution">
    <text evidence="1">The sequence shown here is derived from an EMBL/GenBank/DDBJ whole genome shotgun (WGS) entry which is preliminary data.</text>
</comment>
<dbReference type="InterPro" id="IPR025051">
    <property type="entry name" value="DUF3990"/>
</dbReference>